<feature type="compositionally biased region" description="Basic residues" evidence="4">
    <location>
        <begin position="520"/>
        <end position="532"/>
    </location>
</feature>
<dbReference type="InterPro" id="IPR052803">
    <property type="entry name" value="Cilium-Associated_Jouberin"/>
</dbReference>
<dbReference type="PANTHER" id="PTHR44499">
    <property type="entry name" value="JOUBERIN"/>
    <property type="match status" value="1"/>
</dbReference>
<dbReference type="Proteomes" id="UP001642540">
    <property type="component" value="Unassembled WGS sequence"/>
</dbReference>
<dbReference type="SUPFAM" id="SSF50978">
    <property type="entry name" value="WD40 repeat-like"/>
    <property type="match status" value="1"/>
</dbReference>
<feature type="region of interest" description="Disordered" evidence="4">
    <location>
        <begin position="1"/>
        <end position="239"/>
    </location>
</feature>
<feature type="compositionally biased region" description="Polar residues" evidence="4">
    <location>
        <begin position="69"/>
        <end position="82"/>
    </location>
</feature>
<dbReference type="Pfam" id="PF00400">
    <property type="entry name" value="WD40"/>
    <property type="match status" value="4"/>
</dbReference>
<keyword evidence="2" id="KW-0677">Repeat</keyword>
<feature type="compositionally biased region" description="Basic residues" evidence="4">
    <location>
        <begin position="103"/>
        <end position="115"/>
    </location>
</feature>
<dbReference type="InterPro" id="IPR001680">
    <property type="entry name" value="WD40_rpt"/>
</dbReference>
<feature type="region of interest" description="Disordered" evidence="4">
    <location>
        <begin position="392"/>
        <end position="540"/>
    </location>
</feature>
<dbReference type="PROSITE" id="PS50082">
    <property type="entry name" value="WD_REPEATS_2"/>
    <property type="match status" value="3"/>
</dbReference>
<dbReference type="InterPro" id="IPR019775">
    <property type="entry name" value="WD40_repeat_CS"/>
</dbReference>
<dbReference type="InterPro" id="IPR036322">
    <property type="entry name" value="WD40_repeat_dom_sf"/>
</dbReference>
<feature type="compositionally biased region" description="Basic and acidic residues" evidence="4">
    <location>
        <begin position="329"/>
        <end position="360"/>
    </location>
</feature>
<evidence type="ECO:0000256" key="4">
    <source>
        <dbReference type="SAM" id="MobiDB-lite"/>
    </source>
</evidence>
<comment type="caution">
    <text evidence="5">The sequence shown here is derived from an EMBL/GenBank/DDBJ whole genome shotgun (WGS) entry which is preliminary data.</text>
</comment>
<dbReference type="EMBL" id="CAXLJM020000028">
    <property type="protein sequence ID" value="CAL8096380.1"/>
    <property type="molecule type" value="Genomic_DNA"/>
</dbReference>
<feature type="compositionally biased region" description="Basic and acidic residues" evidence="4">
    <location>
        <begin position="587"/>
        <end position="602"/>
    </location>
</feature>
<proteinExistence type="predicted"/>
<feature type="repeat" description="WD" evidence="3">
    <location>
        <begin position="1117"/>
        <end position="1146"/>
    </location>
</feature>
<evidence type="ECO:0000313" key="6">
    <source>
        <dbReference type="Proteomes" id="UP001642540"/>
    </source>
</evidence>
<feature type="compositionally biased region" description="Polar residues" evidence="4">
    <location>
        <begin position="1371"/>
        <end position="1396"/>
    </location>
</feature>
<evidence type="ECO:0000313" key="5">
    <source>
        <dbReference type="EMBL" id="CAL8096380.1"/>
    </source>
</evidence>
<accession>A0ABP1QF81</accession>
<reference evidence="5 6" key="1">
    <citation type="submission" date="2024-08" db="EMBL/GenBank/DDBJ databases">
        <authorList>
            <person name="Cucini C."/>
            <person name="Frati F."/>
        </authorList>
    </citation>
    <scope>NUCLEOTIDE SEQUENCE [LARGE SCALE GENOMIC DNA]</scope>
</reference>
<sequence length="1423" mass="161130">MSLLSLVEMDDLSKPEKGPAEPKPRPLPRKRIVKINSKPSRERDVDDVISISSGSTTGERNDFMRPLNKNVNSSSAFDNPSFLTDDGLSSAAGVSDKDDISRNNRKPQPVRRKRASNPTNLSNNSPSSTQQKPRKLSWGSTQEDSDQSTKDANANLQSLRHDKDDETGESGSTFTVENERYQDKRKLTKKPPRPKPKSKLKTTFSTDQKLSSYAASTSGHDVSDDEDDTVRAATKASEKNREEYLAVEIETDVLATDDGKIVKDESETVSVSSDTNKETIKTRFGRKLFNTSADKNKTIESDNPSSKGKSGFVNRWKQTAHAFLKPTHRLVEEVEPTDEKDVKAVSPKEKAKPEENKETRIFMPEEASDSDDNDNASVKSVLSVENEIQPLPKKVMIMDETTAEKESKTETEEEMQSKKSKFKPLSIMLRNKNREKPDKIDESKKETKVVKDYDSKVKIAKTKSDTIEKEMKQIYTKARKEKEKDVTHLQEEPENSSSSSEEKGDESDSDEITKSERAQHKSSKSRPRKLQSKPREVLQLTDPSGRDLLFGITVHSSDLLPLDPNVIHPVVKVTVMLQSGRYIKRNEMAKSKTEEGSQTKVDKKSKRRKKDTDENSTSFAKDSVLPIMSQPCHARHSIPTFAPTWNELLVFEEPFSKFAAVIEPRDCEQEPILFFEIMDFLPMNNNGSTSISGFHGSDTGWYKIAWAFLKPMGANDVVNLNKKLRLQLFKPVKLSSKDRFPGPEVYSWWKSGKREKVNSTLYITPKGIIPPRTTTASLRQLLSMRKEHLTQAILDSQLATRKQKKESKPRLSMFELRDQANWSRMEGQICKPPNKLVASLPSSQIESLNIVISGSVHCLKFSPCGTKLAAGLDTDELHVVLLFEIPSGTLQKSLKGHHGIIYDIAWKIFELDDHTSYQYLASASADSTVRIWKMHNNDEKTLVLVQILYHPSYVYCVKFHPTHPCLLATGCFDFAIRIWDMKLKHDAEPGERKKKSRKENRNNALSPIILLDKHSSFVNCMLFDQNGHTLYSGDGSSCIFRWSCRSPSQKKSWRLEKDAKLHHGDIPINSIDLHPSGNRILVHLRDNFIKILDSVTFIPLQTFPGLKNERFQIRSCFSPCGNLVVSGSEDNSVCYWEADTGKILQFMTPRKHPLCIVTCVDYHPFDYYTAVGLASTISEPSPVLIYHYEQPKMMNYPLLKKTAQKFRQSLEKSRSQSTDSVEGESGIKQKESRTSQLSAKRGDSSEKFISIIQKLDTALYLAQQRNKRRQSEAQSSTCVTRSEGEIPVVSQDEAKQQQNDAVEMNDSETKVHYVRKRRPRSASVVTKEKREHFKKSVQRTIQSDSEQTSKLKLATAPLQKSSNEFIVPTAKTDQWQSPSQSDESTNEFTVRNSIEVQESHETRPQPLKRRSTTVETLKSADEG</sequence>
<feature type="compositionally biased region" description="Basic residues" evidence="4">
    <location>
        <begin position="186"/>
        <end position="200"/>
    </location>
</feature>
<name>A0ABP1QF81_9HEXA</name>
<organism evidence="5 6">
    <name type="scientific">Orchesella dallaii</name>
    <dbReference type="NCBI Taxonomy" id="48710"/>
    <lineage>
        <taxon>Eukaryota</taxon>
        <taxon>Metazoa</taxon>
        <taxon>Ecdysozoa</taxon>
        <taxon>Arthropoda</taxon>
        <taxon>Hexapoda</taxon>
        <taxon>Collembola</taxon>
        <taxon>Entomobryomorpha</taxon>
        <taxon>Entomobryoidea</taxon>
        <taxon>Orchesellidae</taxon>
        <taxon>Orchesellinae</taxon>
        <taxon>Orchesella</taxon>
    </lineage>
</organism>
<evidence type="ECO:0008006" key="7">
    <source>
        <dbReference type="Google" id="ProtNLM"/>
    </source>
</evidence>
<dbReference type="PROSITE" id="PS50294">
    <property type="entry name" value="WD_REPEATS_REGION"/>
    <property type="match status" value="1"/>
</dbReference>
<feature type="region of interest" description="Disordered" evidence="4">
    <location>
        <begin position="291"/>
        <end position="311"/>
    </location>
</feature>
<feature type="region of interest" description="Disordered" evidence="4">
    <location>
        <begin position="1266"/>
        <end position="1423"/>
    </location>
</feature>
<dbReference type="PROSITE" id="PS00678">
    <property type="entry name" value="WD_REPEATS_1"/>
    <property type="match status" value="1"/>
</dbReference>
<keyword evidence="6" id="KW-1185">Reference proteome</keyword>
<gene>
    <name evidence="5" type="ORF">ODALV1_LOCUS9337</name>
</gene>
<feature type="region of interest" description="Disordered" evidence="4">
    <location>
        <begin position="1209"/>
        <end position="1241"/>
    </location>
</feature>
<feature type="compositionally biased region" description="Polar residues" evidence="4">
    <location>
        <begin position="204"/>
        <end position="220"/>
    </location>
</feature>
<feature type="compositionally biased region" description="Polar residues" evidence="4">
    <location>
        <begin position="1338"/>
        <end position="1350"/>
    </location>
</feature>
<evidence type="ECO:0000256" key="2">
    <source>
        <dbReference type="ARBA" id="ARBA00022737"/>
    </source>
</evidence>
<feature type="region of interest" description="Disordered" evidence="4">
    <location>
        <begin position="327"/>
        <end position="377"/>
    </location>
</feature>
<dbReference type="Gene3D" id="2.130.10.10">
    <property type="entry name" value="YVTN repeat-like/Quinoprotein amine dehydrogenase"/>
    <property type="match status" value="1"/>
</dbReference>
<evidence type="ECO:0000256" key="1">
    <source>
        <dbReference type="ARBA" id="ARBA00022574"/>
    </source>
</evidence>
<feature type="repeat" description="WD" evidence="3">
    <location>
        <begin position="918"/>
        <end position="942"/>
    </location>
</feature>
<evidence type="ECO:0000256" key="3">
    <source>
        <dbReference type="PROSITE-ProRule" id="PRU00221"/>
    </source>
</evidence>
<dbReference type="SMART" id="SM00320">
    <property type="entry name" value="WD40"/>
    <property type="match status" value="6"/>
</dbReference>
<feature type="compositionally biased region" description="Low complexity" evidence="4">
    <location>
        <begin position="48"/>
        <end position="58"/>
    </location>
</feature>
<dbReference type="CDD" id="cd00200">
    <property type="entry name" value="WD40"/>
    <property type="match status" value="1"/>
</dbReference>
<protein>
    <recommendedName>
        <fullName evidence="7">Jouberin</fullName>
    </recommendedName>
</protein>
<feature type="region of interest" description="Disordered" evidence="4">
    <location>
        <begin position="587"/>
        <end position="617"/>
    </location>
</feature>
<feature type="repeat" description="WD" evidence="3">
    <location>
        <begin position="947"/>
        <end position="982"/>
    </location>
</feature>
<feature type="compositionally biased region" description="Basic and acidic residues" evidence="4">
    <location>
        <begin position="11"/>
        <end position="24"/>
    </location>
</feature>
<dbReference type="InterPro" id="IPR015943">
    <property type="entry name" value="WD40/YVTN_repeat-like_dom_sf"/>
</dbReference>
<feature type="compositionally biased region" description="Basic and acidic residues" evidence="4">
    <location>
        <begin position="432"/>
        <end position="491"/>
    </location>
</feature>
<keyword evidence="1 3" id="KW-0853">WD repeat</keyword>
<dbReference type="PANTHER" id="PTHR44499:SF1">
    <property type="entry name" value="JOUBERIN"/>
    <property type="match status" value="1"/>
</dbReference>
<feature type="compositionally biased region" description="Low complexity" evidence="4">
    <location>
        <begin position="116"/>
        <end position="129"/>
    </location>
</feature>